<dbReference type="InterPro" id="IPR026816">
    <property type="entry name" value="Flavodoxin_dom"/>
</dbReference>
<dbReference type="OrthoDB" id="9795729at2"/>
<evidence type="ECO:0000259" key="1">
    <source>
        <dbReference type="Pfam" id="PF12724"/>
    </source>
</evidence>
<dbReference type="PANTHER" id="PTHR38030">
    <property type="entry name" value="PROTOPORPHYRINOGEN IX DEHYDROGENASE [MENAQUINONE]"/>
    <property type="match status" value="1"/>
</dbReference>
<name>A0A317PQ88_9HYPH</name>
<dbReference type="SUPFAM" id="SSF52218">
    <property type="entry name" value="Flavoproteins"/>
    <property type="match status" value="1"/>
</dbReference>
<dbReference type="AlphaFoldDB" id="A0A317PQ88"/>
<protein>
    <submittedName>
        <fullName evidence="2">Menaquinone-dependent protoporphyrinogen oxidase</fullName>
    </submittedName>
</protein>
<dbReference type="GO" id="GO:0006783">
    <property type="term" value="P:heme biosynthetic process"/>
    <property type="evidence" value="ECO:0007669"/>
    <property type="project" value="TreeGrafter"/>
</dbReference>
<evidence type="ECO:0000313" key="3">
    <source>
        <dbReference type="Proteomes" id="UP000246352"/>
    </source>
</evidence>
<accession>A0A317PQ88</accession>
<dbReference type="RefSeq" id="WP_110030166.1">
    <property type="nucleotide sequence ID" value="NZ_QGTR01000001.1"/>
</dbReference>
<dbReference type="GO" id="GO:0070819">
    <property type="term" value="F:menaquinone-dependent protoporphyrinogen oxidase activity"/>
    <property type="evidence" value="ECO:0007669"/>
    <property type="project" value="TreeGrafter"/>
</dbReference>
<dbReference type="PANTHER" id="PTHR38030:SF2">
    <property type="entry name" value="PROTOPORPHYRINOGEN IX DEHYDROGENASE [QUINONE]"/>
    <property type="match status" value="1"/>
</dbReference>
<dbReference type="GO" id="GO:0010181">
    <property type="term" value="F:FMN binding"/>
    <property type="evidence" value="ECO:0007669"/>
    <property type="project" value="TreeGrafter"/>
</dbReference>
<dbReference type="InterPro" id="IPR029039">
    <property type="entry name" value="Flavoprotein-like_sf"/>
</dbReference>
<reference evidence="2 3" key="1">
    <citation type="submission" date="2018-05" db="EMBL/GenBank/DDBJ databases">
        <title>Genomic Encyclopedia of Type Strains, Phase IV (KMG-IV): sequencing the most valuable type-strain genomes for metagenomic binning, comparative biology and taxonomic classification.</title>
        <authorList>
            <person name="Goeker M."/>
        </authorList>
    </citation>
    <scope>NUCLEOTIDE SEQUENCE [LARGE SCALE GENOMIC DNA]</scope>
    <source>
        <strain evidence="2 3">DSM 16791</strain>
    </source>
</reference>
<dbReference type="EMBL" id="QGTR01000001">
    <property type="protein sequence ID" value="PWW03632.1"/>
    <property type="molecule type" value="Genomic_DNA"/>
</dbReference>
<sequence length="179" mass="19792">MNVLVLYATVEGQTRKIAEHVAARIEGQGHMVVLGDVRDPGFAVPGTFEAIVLCAPIHMGRYPEAFVRFVTDWKTAIEAVPNALVSISLAIHSDNAEERAEAEAYPIHLQHKSGYHPASVHHAAGALKFLEYDFFKRFLMRRIAGKEGGPVDTSRDYEFTDWAALDQFIDAFAGQIAQP</sequence>
<evidence type="ECO:0000313" key="2">
    <source>
        <dbReference type="EMBL" id="PWW03632.1"/>
    </source>
</evidence>
<proteinExistence type="predicted"/>
<feature type="domain" description="Flavodoxin" evidence="1">
    <location>
        <begin position="4"/>
        <end position="153"/>
    </location>
</feature>
<organism evidence="2 3">
    <name type="scientific">Hoeflea marina</name>
    <dbReference type="NCBI Taxonomy" id="274592"/>
    <lineage>
        <taxon>Bacteria</taxon>
        <taxon>Pseudomonadati</taxon>
        <taxon>Pseudomonadota</taxon>
        <taxon>Alphaproteobacteria</taxon>
        <taxon>Hyphomicrobiales</taxon>
        <taxon>Rhizobiaceae</taxon>
        <taxon>Hoeflea</taxon>
    </lineage>
</organism>
<keyword evidence="3" id="KW-1185">Reference proteome</keyword>
<dbReference type="InterPro" id="IPR052200">
    <property type="entry name" value="Protoporphyrinogen_IX_DH"/>
</dbReference>
<dbReference type="Gene3D" id="3.40.50.360">
    <property type="match status" value="1"/>
</dbReference>
<gene>
    <name evidence="2" type="ORF">DFR52_101317</name>
</gene>
<comment type="caution">
    <text evidence="2">The sequence shown here is derived from an EMBL/GenBank/DDBJ whole genome shotgun (WGS) entry which is preliminary data.</text>
</comment>
<dbReference type="Pfam" id="PF12724">
    <property type="entry name" value="Flavodoxin_5"/>
    <property type="match status" value="1"/>
</dbReference>
<dbReference type="Proteomes" id="UP000246352">
    <property type="component" value="Unassembled WGS sequence"/>
</dbReference>